<evidence type="ECO:0000313" key="10">
    <source>
        <dbReference type="Proteomes" id="UP000249819"/>
    </source>
</evidence>
<feature type="domain" description="ABC3 transporter permease C-terminal" evidence="7">
    <location>
        <begin position="289"/>
        <end position="403"/>
    </location>
</feature>
<dbReference type="Pfam" id="PF02687">
    <property type="entry name" value="FtsX"/>
    <property type="match status" value="2"/>
</dbReference>
<keyword evidence="5 6" id="KW-0472">Membrane</keyword>
<evidence type="ECO:0000313" key="9">
    <source>
        <dbReference type="EMBL" id="RAJ83482.1"/>
    </source>
</evidence>
<evidence type="ECO:0000256" key="5">
    <source>
        <dbReference type="ARBA" id="ARBA00023136"/>
    </source>
</evidence>
<dbReference type="Pfam" id="PF12704">
    <property type="entry name" value="MacB_PCD"/>
    <property type="match status" value="2"/>
</dbReference>
<feature type="transmembrane region" description="Helical" evidence="6">
    <location>
        <begin position="425"/>
        <end position="446"/>
    </location>
</feature>
<gene>
    <name evidence="9" type="ORF">CLV59_103450</name>
</gene>
<keyword evidence="3 6" id="KW-0812">Transmembrane</keyword>
<evidence type="ECO:0000259" key="8">
    <source>
        <dbReference type="Pfam" id="PF12704"/>
    </source>
</evidence>
<feature type="transmembrane region" description="Helical" evidence="6">
    <location>
        <begin position="728"/>
        <end position="748"/>
    </location>
</feature>
<dbReference type="GO" id="GO:0022857">
    <property type="term" value="F:transmembrane transporter activity"/>
    <property type="evidence" value="ECO:0007669"/>
    <property type="project" value="TreeGrafter"/>
</dbReference>
<evidence type="ECO:0000256" key="2">
    <source>
        <dbReference type="ARBA" id="ARBA00022475"/>
    </source>
</evidence>
<feature type="transmembrane region" description="Helical" evidence="6">
    <location>
        <begin position="21"/>
        <end position="45"/>
    </location>
</feature>
<evidence type="ECO:0000256" key="3">
    <source>
        <dbReference type="ARBA" id="ARBA00022692"/>
    </source>
</evidence>
<dbReference type="OrthoDB" id="1451596at2"/>
<dbReference type="PANTHER" id="PTHR30572:SF18">
    <property type="entry name" value="ABC-TYPE MACROLIDE FAMILY EXPORT SYSTEM PERMEASE COMPONENT 2"/>
    <property type="match status" value="1"/>
</dbReference>
<dbReference type="RefSeq" id="WP_111592126.1">
    <property type="nucleotide sequence ID" value="NZ_QLMA01000003.1"/>
</dbReference>
<evidence type="ECO:0000256" key="6">
    <source>
        <dbReference type="SAM" id="Phobius"/>
    </source>
</evidence>
<proteinExistence type="predicted"/>
<feature type="transmembrane region" description="Helical" evidence="6">
    <location>
        <begin position="760"/>
        <end position="779"/>
    </location>
</feature>
<dbReference type="AlphaFoldDB" id="A0A327W3X1"/>
<dbReference type="GO" id="GO:0005886">
    <property type="term" value="C:plasma membrane"/>
    <property type="evidence" value="ECO:0007669"/>
    <property type="project" value="UniProtKB-SubCell"/>
</dbReference>
<feature type="transmembrane region" description="Helical" evidence="6">
    <location>
        <begin position="284"/>
        <end position="306"/>
    </location>
</feature>
<dbReference type="PANTHER" id="PTHR30572">
    <property type="entry name" value="MEMBRANE COMPONENT OF TRANSPORTER-RELATED"/>
    <property type="match status" value="1"/>
</dbReference>
<dbReference type="InterPro" id="IPR050250">
    <property type="entry name" value="Macrolide_Exporter_MacB"/>
</dbReference>
<keyword evidence="10" id="KW-1185">Reference proteome</keyword>
<dbReference type="InterPro" id="IPR003838">
    <property type="entry name" value="ABC3_permease_C"/>
</dbReference>
<feature type="domain" description="MacB-like periplasmic core" evidence="8">
    <location>
        <begin position="21"/>
        <end position="245"/>
    </location>
</feature>
<comment type="subcellular location">
    <subcellularLocation>
        <location evidence="1">Cell membrane</location>
        <topology evidence="1">Multi-pass membrane protein</topology>
    </subcellularLocation>
</comment>
<feature type="transmembrane region" description="Helical" evidence="6">
    <location>
        <begin position="676"/>
        <end position="698"/>
    </location>
</feature>
<evidence type="ECO:0000256" key="1">
    <source>
        <dbReference type="ARBA" id="ARBA00004651"/>
    </source>
</evidence>
<protein>
    <submittedName>
        <fullName evidence="9">MacB-like protein</fullName>
    </submittedName>
</protein>
<name>A0A327W3X1_9BACT</name>
<dbReference type="InterPro" id="IPR025857">
    <property type="entry name" value="MacB_PCD"/>
</dbReference>
<dbReference type="Proteomes" id="UP000249819">
    <property type="component" value="Unassembled WGS sequence"/>
</dbReference>
<keyword evidence="4 6" id="KW-1133">Transmembrane helix</keyword>
<feature type="transmembrane region" description="Helical" evidence="6">
    <location>
        <begin position="377"/>
        <end position="404"/>
    </location>
</feature>
<feature type="domain" description="ABC3 transporter permease C-terminal" evidence="7">
    <location>
        <begin position="676"/>
        <end position="788"/>
    </location>
</feature>
<sequence length="796" mass="89251">MIRNYFKVALRNLVKNKTYGLLNILGLALSLTCGILIAMTVQFHLSFDNFHKDSDRIYRFVTEQHRDRIFYSASVPPPLGKAFIHDYTSAEDMCRVVDPGPVLLTMKSGSDIKKIKEESGVVFADPSYLKMFSFQLLQGNAQTLDEPNTAIISSSIAQKYFGDKDPINQVLYYDNKQAVRITGVIQDLPRNTDLKGKIILSWPTVKVYNDWFLKDDSWGGIASGLNSYVRLKPNANVAAIEKDLQLYVKRYRPTNKNVHHYLLQPLADVHFNAHYDGVMEKKNLWILSLIGVFLLITACMNFINLATAQALNRSKEVGIRKALGSFRGQLFWQFIAETGVITITATLLAIILSYFTLPFFGSMFNAEIPFHLFNNPLLPSIILLMVVVVTFLAGAYPGLILSGFKPVEALKGKLSFQQLGGFNTRRSLIVVQFSISLVLIIAMLVITRQMQYAKEFNMGFDKEAIVMVPVGTEEQDISRMTLRRELEAIPGVQNASICYSSPSSNSNWTTTITFDNRQEPEAFHASIKGIDENYLSTFGLKLVAGKNVFPADSVREFIVNETMVHKLGLASPEEALGKLVSISSGAFVATITGVVADFHDGSLHDDIGAVAMAIYPDQYEYYAVKLDTRRMLTTLPAIEKVWNAMYPEKMYSFQFLDDRIAEFYTTEETMLKIIRMFSLLAIFIACLGLYGLVSFMVVQKRKEIGIRKLLGGTIPGILWLFGKEFGRLILISFLFAAPLGWWLMSNWLNDFRYHVELGPGVFGVAIIVTIIIAALTVGMQSIRAAMVNPAKSLKSE</sequence>
<dbReference type="EMBL" id="QLMA01000003">
    <property type="protein sequence ID" value="RAJ83482.1"/>
    <property type="molecule type" value="Genomic_DNA"/>
</dbReference>
<comment type="caution">
    <text evidence="9">The sequence shown here is derived from an EMBL/GenBank/DDBJ whole genome shotgun (WGS) entry which is preliminary data.</text>
</comment>
<feature type="domain" description="MacB-like periplasmic core" evidence="8">
    <location>
        <begin position="435"/>
        <end position="607"/>
    </location>
</feature>
<feature type="transmembrane region" description="Helical" evidence="6">
    <location>
        <begin position="330"/>
        <end position="357"/>
    </location>
</feature>
<reference evidence="9 10" key="1">
    <citation type="submission" date="2018-06" db="EMBL/GenBank/DDBJ databases">
        <title>Genomic Encyclopedia of Archaeal and Bacterial Type Strains, Phase II (KMG-II): from individual species to whole genera.</title>
        <authorList>
            <person name="Goeker M."/>
        </authorList>
    </citation>
    <scope>NUCLEOTIDE SEQUENCE [LARGE SCALE GENOMIC DNA]</scope>
    <source>
        <strain evidence="9 10">DSM 29821</strain>
    </source>
</reference>
<evidence type="ECO:0000256" key="4">
    <source>
        <dbReference type="ARBA" id="ARBA00022989"/>
    </source>
</evidence>
<evidence type="ECO:0000259" key="7">
    <source>
        <dbReference type="Pfam" id="PF02687"/>
    </source>
</evidence>
<accession>A0A327W3X1</accession>
<keyword evidence="2" id="KW-1003">Cell membrane</keyword>
<organism evidence="9 10">
    <name type="scientific">Chitinophaga dinghuensis</name>
    <dbReference type="NCBI Taxonomy" id="1539050"/>
    <lineage>
        <taxon>Bacteria</taxon>
        <taxon>Pseudomonadati</taxon>
        <taxon>Bacteroidota</taxon>
        <taxon>Chitinophagia</taxon>
        <taxon>Chitinophagales</taxon>
        <taxon>Chitinophagaceae</taxon>
        <taxon>Chitinophaga</taxon>
    </lineage>
</organism>